<evidence type="ECO:0000256" key="1">
    <source>
        <dbReference type="SAM" id="MobiDB-lite"/>
    </source>
</evidence>
<dbReference type="EnsemblMetazoa" id="AMAM014849-RA">
    <property type="protein sequence ID" value="AMAM014849-PA"/>
    <property type="gene ID" value="AMAM014849"/>
</dbReference>
<dbReference type="AlphaFoldDB" id="A0A182SWI0"/>
<sequence length="287" mass="31509">MHRRRRSNNDVSNNGTQQHHPSANEIDSEPNMEQDAAYYDDQQSPDYHHHHHNDYDDSEQTNIQRTEKSHYPVLRQEQEIQRGRGGLHRPTARAGPATGGPSYSGARQQPTTTLEVHAQHDLPPGEDTDELTEPLLQQASPNIQCAPHGSLKENRTEEGHTSPKSSAAATVSAPPTSKLSPSSSISSSSLSSKTSKASKTSSKRHRLRKSRSKDAQTEIEHPKAPLVVAEDSEDLDGEDEDEAEVQEGSLEASNSHSDAANFDNEDRRTVKSASSSSSRSTMVPRGR</sequence>
<protein>
    <submittedName>
        <fullName evidence="2">Uncharacterized protein</fullName>
    </submittedName>
</protein>
<reference evidence="3" key="1">
    <citation type="submission" date="2013-09" db="EMBL/GenBank/DDBJ databases">
        <title>The Genome Sequence of Anopheles maculatus species B.</title>
        <authorList>
            <consortium name="The Broad Institute Genomics Platform"/>
            <person name="Neafsey D.E."/>
            <person name="Besansky N."/>
            <person name="Howell P."/>
            <person name="Walton C."/>
            <person name="Young S.K."/>
            <person name="Zeng Q."/>
            <person name="Gargeya S."/>
            <person name="Fitzgerald M."/>
            <person name="Haas B."/>
            <person name="Abouelleil A."/>
            <person name="Allen A.W."/>
            <person name="Alvarado L."/>
            <person name="Arachchi H.M."/>
            <person name="Berlin A.M."/>
            <person name="Chapman S.B."/>
            <person name="Gainer-Dewar J."/>
            <person name="Goldberg J."/>
            <person name="Griggs A."/>
            <person name="Gujja S."/>
            <person name="Hansen M."/>
            <person name="Howarth C."/>
            <person name="Imamovic A."/>
            <person name="Ireland A."/>
            <person name="Larimer J."/>
            <person name="McCowan C."/>
            <person name="Murphy C."/>
            <person name="Pearson M."/>
            <person name="Poon T.W."/>
            <person name="Priest M."/>
            <person name="Roberts A."/>
            <person name="Saif S."/>
            <person name="Shea T."/>
            <person name="Sisk P."/>
            <person name="Sykes S."/>
            <person name="Wortman J."/>
            <person name="Nusbaum C."/>
            <person name="Birren B."/>
        </authorList>
    </citation>
    <scope>NUCLEOTIDE SEQUENCE [LARGE SCALE GENOMIC DNA]</scope>
    <source>
        <strain evidence="3">maculatus3</strain>
    </source>
</reference>
<feature type="compositionally biased region" description="Basic and acidic residues" evidence="1">
    <location>
        <begin position="212"/>
        <end position="223"/>
    </location>
</feature>
<feature type="compositionally biased region" description="Basic and acidic residues" evidence="1">
    <location>
        <begin position="150"/>
        <end position="161"/>
    </location>
</feature>
<feature type="compositionally biased region" description="Low complexity" evidence="1">
    <location>
        <begin position="162"/>
        <end position="200"/>
    </location>
</feature>
<accession>A0A182SWI0</accession>
<dbReference type="VEuPathDB" id="VectorBase:AMAM014849"/>
<feature type="compositionally biased region" description="Acidic residues" evidence="1">
    <location>
        <begin position="230"/>
        <end position="245"/>
    </location>
</feature>
<keyword evidence="3" id="KW-1185">Reference proteome</keyword>
<feature type="compositionally biased region" description="Basic residues" evidence="1">
    <location>
        <begin position="201"/>
        <end position="211"/>
    </location>
</feature>
<proteinExistence type="predicted"/>
<name>A0A182SWI0_9DIPT</name>
<feature type="compositionally biased region" description="Basic and acidic residues" evidence="1">
    <location>
        <begin position="65"/>
        <end position="82"/>
    </location>
</feature>
<dbReference type="Proteomes" id="UP000075901">
    <property type="component" value="Unassembled WGS sequence"/>
</dbReference>
<evidence type="ECO:0000313" key="3">
    <source>
        <dbReference type="Proteomes" id="UP000075901"/>
    </source>
</evidence>
<evidence type="ECO:0000313" key="2">
    <source>
        <dbReference type="EnsemblMetazoa" id="AMAM014849-PA"/>
    </source>
</evidence>
<organism evidence="2 3">
    <name type="scientific">Anopheles maculatus</name>
    <dbReference type="NCBI Taxonomy" id="74869"/>
    <lineage>
        <taxon>Eukaryota</taxon>
        <taxon>Metazoa</taxon>
        <taxon>Ecdysozoa</taxon>
        <taxon>Arthropoda</taxon>
        <taxon>Hexapoda</taxon>
        <taxon>Insecta</taxon>
        <taxon>Pterygota</taxon>
        <taxon>Neoptera</taxon>
        <taxon>Endopterygota</taxon>
        <taxon>Diptera</taxon>
        <taxon>Nematocera</taxon>
        <taxon>Culicoidea</taxon>
        <taxon>Culicidae</taxon>
        <taxon>Anophelinae</taxon>
        <taxon>Anopheles</taxon>
        <taxon>Anopheles maculatus group</taxon>
    </lineage>
</organism>
<feature type="compositionally biased region" description="Polar residues" evidence="1">
    <location>
        <begin position="105"/>
        <end position="114"/>
    </location>
</feature>
<reference evidence="2" key="2">
    <citation type="submission" date="2020-05" db="UniProtKB">
        <authorList>
            <consortium name="EnsemblMetazoa"/>
        </authorList>
    </citation>
    <scope>IDENTIFICATION</scope>
    <source>
        <strain evidence="2">maculatus3</strain>
    </source>
</reference>
<feature type="region of interest" description="Disordered" evidence="1">
    <location>
        <begin position="1"/>
        <end position="287"/>
    </location>
</feature>